<evidence type="ECO:0000256" key="6">
    <source>
        <dbReference type="SAM" id="Phobius"/>
    </source>
</evidence>
<protein>
    <submittedName>
        <fullName evidence="8">Hypothetical membrane protein</fullName>
    </submittedName>
</protein>
<feature type="transmembrane region" description="Helical" evidence="6">
    <location>
        <begin position="33"/>
        <end position="52"/>
    </location>
</feature>
<sequence length="305" mass="33053">MTLKNWLIFLALGTIWGSSFLWIKVGVGEIGPFMLVTLRVVVAFTALALVIARKRTILPDLRRTWWIFAVLGLFNLAVPFVLISTAEQSLSSGLAAILNATVPLFTLVIAPFFISEERMTLPRLGGLLVGFAGVVVLMSDELRAGANWGDLKGQALMLLATFSYGAASVFARLKTRGMPVEVQAGGQALFASLAMLAILPFAENPLVFPRLPITWLAVLWLGVLGTCLATLMYYYLLHEVGPTRATLVTYLFPLVGVVLGAVFLRERLQVWHLLGGAMILSGIVLVNRYKPPAAVAVTPETAQAD</sequence>
<feature type="domain" description="EamA" evidence="7">
    <location>
        <begin position="7"/>
        <end position="138"/>
    </location>
</feature>
<keyword evidence="3 6" id="KW-0812">Transmembrane</keyword>
<dbReference type="eggNOG" id="COG0697">
    <property type="taxonomic scope" value="Bacteria"/>
</dbReference>
<dbReference type="STRING" id="926569.ANT_28890"/>
<dbReference type="InterPro" id="IPR037185">
    <property type="entry name" value="EmrE-like"/>
</dbReference>
<proteinExistence type="inferred from homology"/>
<gene>
    <name evidence="8" type="ordered locus">ANT_28890</name>
</gene>
<feature type="transmembrane region" description="Helical" evidence="6">
    <location>
        <begin position="151"/>
        <end position="170"/>
    </location>
</feature>
<feature type="transmembrane region" description="Helical" evidence="6">
    <location>
        <begin position="213"/>
        <end position="235"/>
    </location>
</feature>
<comment type="subcellular location">
    <subcellularLocation>
        <location evidence="1">Membrane</location>
        <topology evidence="1">Multi-pass membrane protein</topology>
    </subcellularLocation>
</comment>
<feature type="transmembrane region" description="Helical" evidence="6">
    <location>
        <begin position="182"/>
        <end position="201"/>
    </location>
</feature>
<evidence type="ECO:0000313" key="9">
    <source>
        <dbReference type="Proteomes" id="UP000008922"/>
    </source>
</evidence>
<dbReference type="PANTHER" id="PTHR32322:SF2">
    <property type="entry name" value="EAMA DOMAIN-CONTAINING PROTEIN"/>
    <property type="match status" value="1"/>
</dbReference>
<dbReference type="Gene3D" id="1.10.3730.20">
    <property type="match status" value="1"/>
</dbReference>
<dbReference type="HOGENOM" id="CLU_033863_5_2_0"/>
<organism evidence="8 9">
    <name type="scientific">Anaerolinea thermophila (strain DSM 14523 / JCM 11388 / NBRC 100420 / UNI-1)</name>
    <dbReference type="NCBI Taxonomy" id="926569"/>
    <lineage>
        <taxon>Bacteria</taxon>
        <taxon>Bacillati</taxon>
        <taxon>Chloroflexota</taxon>
        <taxon>Anaerolineae</taxon>
        <taxon>Anaerolineales</taxon>
        <taxon>Anaerolineaceae</taxon>
        <taxon>Anaerolinea</taxon>
    </lineage>
</organism>
<dbReference type="EMBL" id="AP012029">
    <property type="protein sequence ID" value="BAJ64915.1"/>
    <property type="molecule type" value="Genomic_DNA"/>
</dbReference>
<dbReference type="SUPFAM" id="SSF103481">
    <property type="entry name" value="Multidrug resistance efflux transporter EmrE"/>
    <property type="match status" value="2"/>
</dbReference>
<feature type="transmembrane region" description="Helical" evidence="6">
    <location>
        <begin position="64"/>
        <end position="86"/>
    </location>
</feature>
<dbReference type="InParanoid" id="E8N1W8"/>
<dbReference type="RefSeq" id="WP_013561260.1">
    <property type="nucleotide sequence ID" value="NC_014960.1"/>
</dbReference>
<evidence type="ECO:0000259" key="7">
    <source>
        <dbReference type="Pfam" id="PF00892"/>
    </source>
</evidence>
<keyword evidence="5 6" id="KW-0472">Membrane</keyword>
<dbReference type="Proteomes" id="UP000008922">
    <property type="component" value="Chromosome"/>
</dbReference>
<keyword evidence="9" id="KW-1185">Reference proteome</keyword>
<keyword evidence="4 6" id="KW-1133">Transmembrane helix</keyword>
<dbReference type="InterPro" id="IPR050638">
    <property type="entry name" value="AA-Vitamin_Transporters"/>
</dbReference>
<feature type="domain" description="EamA" evidence="7">
    <location>
        <begin position="152"/>
        <end position="287"/>
    </location>
</feature>
<feature type="transmembrane region" description="Helical" evidence="6">
    <location>
        <begin position="247"/>
        <end position="264"/>
    </location>
</feature>
<dbReference type="PANTHER" id="PTHR32322">
    <property type="entry name" value="INNER MEMBRANE TRANSPORTER"/>
    <property type="match status" value="1"/>
</dbReference>
<evidence type="ECO:0000256" key="4">
    <source>
        <dbReference type="ARBA" id="ARBA00022989"/>
    </source>
</evidence>
<feature type="transmembrane region" description="Helical" evidence="6">
    <location>
        <begin position="92"/>
        <end position="114"/>
    </location>
</feature>
<accession>E8N1W8</accession>
<feature type="transmembrane region" description="Helical" evidence="6">
    <location>
        <begin position="121"/>
        <end position="139"/>
    </location>
</feature>
<feature type="transmembrane region" description="Helical" evidence="6">
    <location>
        <begin position="270"/>
        <end position="286"/>
    </location>
</feature>
<dbReference type="KEGG" id="atm:ANT_28890"/>
<evidence type="ECO:0000256" key="1">
    <source>
        <dbReference type="ARBA" id="ARBA00004141"/>
    </source>
</evidence>
<dbReference type="OrthoDB" id="158029at2"/>
<evidence type="ECO:0000256" key="3">
    <source>
        <dbReference type="ARBA" id="ARBA00022692"/>
    </source>
</evidence>
<dbReference type="InterPro" id="IPR000620">
    <property type="entry name" value="EamA_dom"/>
</dbReference>
<comment type="similarity">
    <text evidence="2">Belongs to the EamA transporter family.</text>
</comment>
<dbReference type="FunCoup" id="E8N1W8">
    <property type="interactions" value="390"/>
</dbReference>
<evidence type="ECO:0000313" key="8">
    <source>
        <dbReference type="EMBL" id="BAJ64915.1"/>
    </source>
</evidence>
<evidence type="ECO:0000256" key="5">
    <source>
        <dbReference type="ARBA" id="ARBA00023136"/>
    </source>
</evidence>
<dbReference type="Pfam" id="PF00892">
    <property type="entry name" value="EamA"/>
    <property type="match status" value="2"/>
</dbReference>
<dbReference type="GO" id="GO:0016020">
    <property type="term" value="C:membrane"/>
    <property type="evidence" value="ECO:0007669"/>
    <property type="project" value="UniProtKB-SubCell"/>
</dbReference>
<name>E8N1W8_ANATU</name>
<feature type="transmembrane region" description="Helical" evidence="6">
    <location>
        <begin position="7"/>
        <end position="27"/>
    </location>
</feature>
<reference evidence="8 9" key="1">
    <citation type="submission" date="2010-12" db="EMBL/GenBank/DDBJ databases">
        <title>Whole genome sequence of Anaerolinea thermophila UNI-1.</title>
        <authorList>
            <person name="Narita-Yamada S."/>
            <person name="Kishi E."/>
            <person name="Watanabe Y."/>
            <person name="Takasaki K."/>
            <person name="Ankai A."/>
            <person name="Oguchi A."/>
            <person name="Fukui S."/>
            <person name="Takahashi M."/>
            <person name="Yashiro I."/>
            <person name="Hosoyama A."/>
            <person name="Sekiguchi Y."/>
            <person name="Hanada S."/>
            <person name="Fujita N."/>
        </authorList>
    </citation>
    <scope>NUCLEOTIDE SEQUENCE [LARGE SCALE GENOMIC DNA]</scope>
    <source>
        <strain evidence="9">DSM 14523 / JCM 11388 / NBRC 100420 / UNI-1</strain>
    </source>
</reference>
<dbReference type="AlphaFoldDB" id="E8N1W8"/>
<evidence type="ECO:0000256" key="2">
    <source>
        <dbReference type="ARBA" id="ARBA00007362"/>
    </source>
</evidence>